<sequence length="157" mass="17598">MDILVANFRRTLVAAVMMFGGFVLTGVAHAQQSTTGKKDGKVIVEVPIIVMVPVQVSSDLIKDKGCWVKLYDKKDYKGDSLLLVGPVNLAQMMGPFGFNWENKIRSLETGPRANVTIYDNRNFRDQDKFVDPNAKIPDMSKKMGFFDDIRSMMLSCI</sequence>
<protein>
    <recommendedName>
        <fullName evidence="2">Calcium-dependent cell adhesion molecule N-terminal domain-containing protein</fullName>
    </recommendedName>
</protein>
<proteinExistence type="predicted"/>
<evidence type="ECO:0000313" key="3">
    <source>
        <dbReference type="EMBL" id="ARO88619.1"/>
    </source>
</evidence>
<dbReference type="InterPro" id="IPR015059">
    <property type="entry name" value="Ca_cell_adhesion_N_dom"/>
</dbReference>
<dbReference type="Gene3D" id="2.60.20.10">
    <property type="entry name" value="Crystallins"/>
    <property type="match status" value="1"/>
</dbReference>
<dbReference type="AlphaFoldDB" id="A0A1W6SS60"/>
<organism evidence="3 4">
    <name type="scientific">Nitrosospira lacus</name>
    <dbReference type="NCBI Taxonomy" id="1288494"/>
    <lineage>
        <taxon>Bacteria</taxon>
        <taxon>Pseudomonadati</taxon>
        <taxon>Pseudomonadota</taxon>
        <taxon>Betaproteobacteria</taxon>
        <taxon>Nitrosomonadales</taxon>
        <taxon>Nitrosomonadaceae</taxon>
        <taxon>Nitrosospira</taxon>
    </lineage>
</organism>
<dbReference type="eggNOG" id="ENOG5033NKV">
    <property type="taxonomic scope" value="Bacteria"/>
</dbReference>
<keyword evidence="4" id="KW-1185">Reference proteome</keyword>
<gene>
    <name evidence="3" type="ORF">EBAPG3_013045</name>
</gene>
<dbReference type="InterPro" id="IPR011024">
    <property type="entry name" value="G_crystallin-like"/>
</dbReference>
<dbReference type="EMBL" id="CP021106">
    <property type="protein sequence ID" value="ARO88619.1"/>
    <property type="molecule type" value="Genomic_DNA"/>
</dbReference>
<accession>A0A1W6SS60</accession>
<dbReference type="OrthoDB" id="9156463at2"/>
<evidence type="ECO:0000259" key="2">
    <source>
        <dbReference type="Pfam" id="PF08964"/>
    </source>
</evidence>
<reference evidence="3 4" key="1">
    <citation type="journal article" date="2015" name="Int. J. Syst. Evol. Microbiol.">
        <title>Nitrosospira lacus sp. nov., a psychrotolerant, ammonia-oxidizing bacterium from sandy lake sediment.</title>
        <authorList>
            <person name="Urakawa H."/>
            <person name="Garcia J.C."/>
            <person name="Nielsen J.L."/>
            <person name="Le V.Q."/>
            <person name="Kozlowski J.A."/>
            <person name="Stein L.Y."/>
            <person name="Lim C.K."/>
            <person name="Pommerening-Roser A."/>
            <person name="Martens-Habbena W."/>
            <person name="Stahl D.A."/>
            <person name="Klotz M.G."/>
        </authorList>
    </citation>
    <scope>NUCLEOTIDE SEQUENCE [LARGE SCALE GENOMIC DNA]</scope>
    <source>
        <strain evidence="3 4">APG3</strain>
    </source>
</reference>
<feature type="chain" id="PRO_5010869632" description="Calcium-dependent cell adhesion molecule N-terminal domain-containing protein" evidence="1">
    <location>
        <begin position="31"/>
        <end position="157"/>
    </location>
</feature>
<evidence type="ECO:0000256" key="1">
    <source>
        <dbReference type="SAM" id="SignalP"/>
    </source>
</evidence>
<dbReference type="Pfam" id="PF08964">
    <property type="entry name" value="Crystall_3"/>
    <property type="match status" value="1"/>
</dbReference>
<name>A0A1W6SS60_9PROT</name>
<dbReference type="GO" id="GO:0016020">
    <property type="term" value="C:membrane"/>
    <property type="evidence" value="ECO:0007669"/>
    <property type="project" value="InterPro"/>
</dbReference>
<dbReference type="Proteomes" id="UP000012179">
    <property type="component" value="Chromosome"/>
</dbReference>
<dbReference type="SUPFAM" id="SSF49695">
    <property type="entry name" value="gamma-Crystallin-like"/>
    <property type="match status" value="1"/>
</dbReference>
<evidence type="ECO:0000313" key="4">
    <source>
        <dbReference type="Proteomes" id="UP000012179"/>
    </source>
</evidence>
<dbReference type="RefSeq" id="WP_004179364.1">
    <property type="nucleotide sequence ID" value="NZ_CP021106.3"/>
</dbReference>
<dbReference type="KEGG" id="nlc:EBAPG3_013045"/>
<keyword evidence="1" id="KW-0732">Signal</keyword>
<feature type="signal peptide" evidence="1">
    <location>
        <begin position="1"/>
        <end position="30"/>
    </location>
</feature>
<feature type="domain" description="Calcium-dependent cell adhesion molecule N-terminal" evidence="2">
    <location>
        <begin position="65"/>
        <end position="152"/>
    </location>
</feature>
<dbReference type="GO" id="GO:0098609">
    <property type="term" value="P:cell-cell adhesion"/>
    <property type="evidence" value="ECO:0007669"/>
    <property type="project" value="InterPro"/>
</dbReference>